<proteinExistence type="predicted"/>
<dbReference type="EMBL" id="CAXDID020000027">
    <property type="protein sequence ID" value="CAL5991632.1"/>
    <property type="molecule type" value="Genomic_DNA"/>
</dbReference>
<reference evidence="1" key="1">
    <citation type="submission" date="2023-06" db="EMBL/GenBank/DDBJ databases">
        <authorList>
            <person name="Kurt Z."/>
        </authorList>
    </citation>
    <scope>NUCLEOTIDE SEQUENCE</scope>
</reference>
<name>A0AA86QXW4_9EUKA</name>
<dbReference type="SMART" id="SM00261">
    <property type="entry name" value="FU"/>
    <property type="match status" value="6"/>
</dbReference>
<accession>A0AA86QXW4</accession>
<dbReference type="Proteomes" id="UP001642409">
    <property type="component" value="Unassembled WGS sequence"/>
</dbReference>
<evidence type="ECO:0000313" key="2">
    <source>
        <dbReference type="EMBL" id="CAL5991632.1"/>
    </source>
</evidence>
<comment type="caution">
    <text evidence="1">The sequence shown here is derived from an EMBL/GenBank/DDBJ whole genome shotgun (WGS) entry which is preliminary data.</text>
</comment>
<protein>
    <submittedName>
        <fullName evidence="1">Uncharacterized protein</fullName>
    </submittedName>
</protein>
<keyword evidence="3" id="KW-1185">Reference proteome</keyword>
<sequence length="2186" mass="239803">MLQFIASFMIETSNQCGWMLNSRVWRPTEPCTLNSTHDLQLWEQYSDRDLCQLDFAVVNVYDFSKRDDGMYDVLEIAPTGLLKNAFLVVNATIDMSKDPDADSLFVSIFDSFMGSVQNVSVTGFVNITNVDFAKVQTIVLSKFFGSTLLASTPSFQNIFSNLRFFIGAATTLTEITANNQVISGVTVKLVTTFDSLFTSADVISTANLDIPVPTLTQTIASMLTATKLYVIDYTWNYPYAITTKTYTAFDTTKYFNPFWDYYIGANGITAEYSEEIKIMNKKYFDASGNEVVWPKLESQYEMVVYYGMAKVITFFKNQYAVTCNDQQFFDPKLRTCVTRAACVASKVLLQSLCLSACPTGLTNVSSICHVACPLRSKQTPNPLGGCSSCSTTFAQATQCSSTCPTGYFTFQGGCFQYCPEGMIVSGTTCTVATSETNCKNAKFLYLVAAANADSTQYINFCSNETIPGFYNTRSATALSSTLAYSCTGTIIHYDGSCQTSGSVGVCNKTNGLSMIKDPIAANATFNCRLSCLQGEMNNSYQCNNVSCQDLTYPQRFFGNCLPCESEIYDYGIYWSRLSAQCVKTCAYWNISSGRKTCETKDDPVNCPKYLKQADGTYQCLANCNGYVDVANECMASCPASLPYLDSTGKICGSSCNFYTVDATGKLQCLSSCTWPSGLHLNPLYQNNYSQCVTACPNGLIMNREDQHCISDCSYVNRSNSSQVYCETKDDPLNCNYYTKIGAIYQCLTACSVVGQLVSSDGHLCTDKCNAGEFLSADSTKCSTTCPSSAYSVLVNGTYQCAADKCPVGNLTGQYLGYTQCIDTCNKFQQADGKCYDFCPDLQFSVVGEIKKCTACNTTSGGVFIWVDFRGQMVKQCYACDSTDQIIHSDFVCNKTICKLETGNAILTDVKTCVTSCPFIDTLDHLYCVACGAKPNGYTSTIVNATPVNICEAACPSDKPYYDSTTKVNITPQCVAKCPDSAKYLETDLTCTAACVSNSFIVDTTKTQQFICQTNNCPDKYIIFGTQKQCITSCTAEYPYLDGKECRATCSFYSKTTLVNGTQFYTCSTSCPTFFITDSSNNKQCVSDCGPLFVSGMECKQTCAFYSYNGTNKICLTNCSSGVSGVDLTIDSTVPRCESSCSLITAKPYQSGTQCFAKCPSPNVYLNQTDKTCHENCPIYSNATNIDISTYVCLDKCPNFYEVDAQGNTHCVATCAEASGKPFANGQQCLSKCTVAPNLLIQSNTCVSACTDNRAISIDGLSCDTNCLFYTDNLGVKRCIAACNSTYPFTQVFADPRYECVVECPNKQYNNTANGKECTVCEFFELQADSTQQCVSSCSSGMYTVVGSSKKCVTNCPVYELDGPLKRCYDNCSLTANNHYTVIVSDTDKYCSNNCTPAQPFLDAATLFCTATCASKLYQVISGVPNCITECPLNTTNDKGFSTTDHTRCLGECSQSVNNLYVQVNANNTGLCVDKCPADHTFLNPTLKQCVASCDPKFYITNDTVLTCVAKCDDPSLPDSVYNRPIPGIKDHTECASNCSGSTPFKMPDNTCVALCPSGYFALDKTCVTACPADRKYIIDESLPDGVQQRCQAQCPKYFVISNTQFVCQDCDTTSKYYQVAADGQKQCVDKCDDVQFYEEDHQCTAQCASKLHDGQKCVTKCPHVYEVIDSVGVCIDNCSLSTHGNNVHDAVDGLVCIPSCTGQPVNFIEDVISGERTCVAACPLPKRLDNVTNKCDETCFYKIVNTVRICMDDHNSCDTWMEYNHGPNDTECKFDCTKYIDGSACRDTCSSGIYKVVGELKYCIDSCPDKWGYDLTINPDLKRCAATCAEMNNLPLLQTDGKQCVVWCPVYFEPTLTCLVDNSTCKMYREFNLSIVCVLQCKTTEVQDLNQCKASCDSPDRPFLEPLTRICTDKCMSGAYDETNTCTDATKCTLYYITTDEQKKCVTSCPAQFPYIQGVQCVDKCDAGLFIYNGVCSATCGADKPYKENGFCVAECSTKTYDSVTMLCLNNTDACTYYDIIAGIKSCQVSCKYQVYDKWCTGSGKCPEETIKLGKNCYNPKPGKDCDKYIERDFCVEICSPSFVVINNICTPTVKCAYGEIMDQQGQCIKYENQIHTITPDGDLMLVECKIGMLFDTFCVPAKCKPGFAWIVTGCYEEKYCDAPLKQGICFVDDDTGIIGSSGCPL</sequence>
<dbReference type="InterPro" id="IPR006212">
    <property type="entry name" value="Furin_repeat"/>
</dbReference>
<organism evidence="1">
    <name type="scientific">Hexamita inflata</name>
    <dbReference type="NCBI Taxonomy" id="28002"/>
    <lineage>
        <taxon>Eukaryota</taxon>
        <taxon>Metamonada</taxon>
        <taxon>Diplomonadida</taxon>
        <taxon>Hexamitidae</taxon>
        <taxon>Hexamitinae</taxon>
        <taxon>Hexamita</taxon>
    </lineage>
</organism>
<evidence type="ECO:0000313" key="3">
    <source>
        <dbReference type="Proteomes" id="UP001642409"/>
    </source>
</evidence>
<dbReference type="InterPro" id="IPR009030">
    <property type="entry name" value="Growth_fac_rcpt_cys_sf"/>
</dbReference>
<dbReference type="EMBL" id="CATOUU010000985">
    <property type="protein sequence ID" value="CAI9965257.1"/>
    <property type="molecule type" value="Genomic_DNA"/>
</dbReference>
<dbReference type="SUPFAM" id="SSF57184">
    <property type="entry name" value="Growth factor receptor domain"/>
    <property type="match status" value="1"/>
</dbReference>
<evidence type="ECO:0000313" key="1">
    <source>
        <dbReference type="EMBL" id="CAI9965257.1"/>
    </source>
</evidence>
<reference evidence="2 3" key="2">
    <citation type="submission" date="2024-07" db="EMBL/GenBank/DDBJ databases">
        <authorList>
            <person name="Akdeniz Z."/>
        </authorList>
    </citation>
    <scope>NUCLEOTIDE SEQUENCE [LARGE SCALE GENOMIC DNA]</scope>
</reference>
<gene>
    <name evidence="2" type="ORF">HINF_LOCUS12194</name>
    <name evidence="1" type="ORF">HINF_LOCUS52902</name>
</gene>